<dbReference type="GO" id="GO:0008270">
    <property type="term" value="F:zinc ion binding"/>
    <property type="evidence" value="ECO:0007669"/>
    <property type="project" value="UniProtKB-KW"/>
</dbReference>
<evidence type="ECO:0000256" key="5">
    <source>
        <dbReference type="ARBA" id="ARBA00022705"/>
    </source>
</evidence>
<dbReference type="Pfam" id="PF08275">
    <property type="entry name" value="DNAG_N"/>
    <property type="match status" value="1"/>
</dbReference>
<keyword evidence="3 12" id="KW-0808">Transferase</keyword>
<keyword evidence="10 12" id="KW-0238">DNA-binding</keyword>
<dbReference type="SMART" id="SM00493">
    <property type="entry name" value="TOPRIM"/>
    <property type="match status" value="1"/>
</dbReference>
<keyword evidence="5 12" id="KW-0235">DNA replication</keyword>
<dbReference type="CDD" id="cd03364">
    <property type="entry name" value="TOPRIM_DnaG_primases"/>
    <property type="match status" value="1"/>
</dbReference>
<dbReference type="FunFam" id="3.40.1360.10:FF:000002">
    <property type="entry name" value="DNA primase"/>
    <property type="match status" value="1"/>
</dbReference>
<dbReference type="FunFam" id="3.90.980.10:FF:000001">
    <property type="entry name" value="DNA primase"/>
    <property type="match status" value="1"/>
</dbReference>
<feature type="compositionally biased region" description="Low complexity" evidence="15">
    <location>
        <begin position="462"/>
        <end position="473"/>
    </location>
</feature>
<name>A0A6B1G0M6_9CHLR</name>
<feature type="domain" description="Toprim" evidence="16">
    <location>
        <begin position="252"/>
        <end position="334"/>
    </location>
</feature>
<dbReference type="SUPFAM" id="SSF56731">
    <property type="entry name" value="DNA primase core"/>
    <property type="match status" value="1"/>
</dbReference>
<keyword evidence="1 12" id="KW-0240">DNA-directed RNA polymerase</keyword>
<comment type="catalytic activity">
    <reaction evidence="12">
        <text>ssDNA + n NTP = ssDNA/pppN(pN)n-1 hybrid + (n-1) diphosphate.</text>
        <dbReference type="EC" id="2.7.7.101"/>
    </reaction>
</comment>
<dbReference type="GO" id="GO:0000428">
    <property type="term" value="C:DNA-directed RNA polymerase complex"/>
    <property type="evidence" value="ECO:0007669"/>
    <property type="project" value="UniProtKB-KW"/>
</dbReference>
<dbReference type="InterPro" id="IPR002694">
    <property type="entry name" value="Znf_CHC2"/>
</dbReference>
<dbReference type="InterPro" id="IPR036977">
    <property type="entry name" value="DNA_primase_Znf_CHC2"/>
</dbReference>
<dbReference type="InterPro" id="IPR006171">
    <property type="entry name" value="TOPRIM_dom"/>
</dbReference>
<keyword evidence="11 12" id="KW-0804">Transcription</keyword>
<dbReference type="InterPro" id="IPR006295">
    <property type="entry name" value="DNA_primase_DnaG"/>
</dbReference>
<comment type="caution">
    <text evidence="17">The sequence shown here is derived from an EMBL/GenBank/DDBJ whole genome shotgun (WGS) entry which is preliminary data.</text>
</comment>
<evidence type="ECO:0000256" key="3">
    <source>
        <dbReference type="ARBA" id="ARBA00022679"/>
    </source>
</evidence>
<feature type="zinc finger region" description="CHC2-type" evidence="14">
    <location>
        <begin position="34"/>
        <end position="59"/>
    </location>
</feature>
<comment type="similarity">
    <text evidence="12 13">Belongs to the DnaG primase family.</text>
</comment>
<evidence type="ECO:0000256" key="1">
    <source>
        <dbReference type="ARBA" id="ARBA00022478"/>
    </source>
</evidence>
<dbReference type="SMART" id="SM00400">
    <property type="entry name" value="ZnF_CHCC"/>
    <property type="match status" value="1"/>
</dbReference>
<evidence type="ECO:0000256" key="15">
    <source>
        <dbReference type="SAM" id="MobiDB-lite"/>
    </source>
</evidence>
<reference evidence="17" key="1">
    <citation type="submission" date="2019-09" db="EMBL/GenBank/DDBJ databases">
        <title>Characterisation of the sponge microbiome using genome-centric metagenomics.</title>
        <authorList>
            <person name="Engelberts J.P."/>
            <person name="Robbins S.J."/>
            <person name="De Goeij J.M."/>
            <person name="Aranda M."/>
            <person name="Bell S.C."/>
            <person name="Webster N.S."/>
        </authorList>
    </citation>
    <scope>NUCLEOTIDE SEQUENCE</scope>
    <source>
        <strain evidence="17">SB0675_bin_29</strain>
    </source>
</reference>
<dbReference type="EC" id="2.7.7.101" evidence="12"/>
<evidence type="ECO:0000256" key="9">
    <source>
        <dbReference type="ARBA" id="ARBA00022842"/>
    </source>
</evidence>
<comment type="subunit">
    <text evidence="12">Monomer. Interacts with DnaB.</text>
</comment>
<comment type="cofactor">
    <cofactor evidence="13 14">
        <name>Zn(2+)</name>
        <dbReference type="ChEBI" id="CHEBI:29105"/>
    </cofactor>
    <text evidence="13 14">Binds 1 zinc ion per monomer.</text>
</comment>
<evidence type="ECO:0000313" key="17">
    <source>
        <dbReference type="EMBL" id="MYH61927.1"/>
    </source>
</evidence>
<keyword evidence="7 14" id="KW-0863">Zinc-finger</keyword>
<dbReference type="GO" id="GO:1990077">
    <property type="term" value="C:primosome complex"/>
    <property type="evidence" value="ECO:0007669"/>
    <property type="project" value="UniProtKB-KW"/>
</dbReference>
<keyword evidence="8 13" id="KW-0862">Zinc</keyword>
<protein>
    <recommendedName>
        <fullName evidence="12 13">DNA primase</fullName>
        <ecNumber evidence="12">2.7.7.101</ecNumber>
    </recommendedName>
</protein>
<dbReference type="InterPro" id="IPR050219">
    <property type="entry name" value="DnaG_primase"/>
</dbReference>
<dbReference type="Gene3D" id="3.90.580.10">
    <property type="entry name" value="Zinc finger, CHC2-type domain"/>
    <property type="match status" value="1"/>
</dbReference>
<dbReference type="Pfam" id="PF13155">
    <property type="entry name" value="Toprim_2"/>
    <property type="match status" value="1"/>
</dbReference>
<gene>
    <name evidence="12" type="primary">dnaG</name>
    <name evidence="17" type="ORF">F4148_09235</name>
</gene>
<comment type="function">
    <text evidence="12 13">RNA polymerase that catalyzes the synthesis of short RNA molecules used as primers for DNA polymerase during DNA replication.</text>
</comment>
<keyword evidence="9" id="KW-0460">Magnesium</keyword>
<evidence type="ECO:0000256" key="8">
    <source>
        <dbReference type="ARBA" id="ARBA00022833"/>
    </source>
</evidence>
<dbReference type="Gene3D" id="3.90.980.10">
    <property type="entry name" value="DNA primase, catalytic core, N-terminal domain"/>
    <property type="match status" value="1"/>
</dbReference>
<evidence type="ECO:0000256" key="6">
    <source>
        <dbReference type="ARBA" id="ARBA00022723"/>
    </source>
</evidence>
<evidence type="ECO:0000256" key="7">
    <source>
        <dbReference type="ARBA" id="ARBA00022771"/>
    </source>
</evidence>
<dbReference type="EMBL" id="VYDA01000343">
    <property type="protein sequence ID" value="MYH61927.1"/>
    <property type="molecule type" value="Genomic_DNA"/>
</dbReference>
<evidence type="ECO:0000256" key="14">
    <source>
        <dbReference type="PIRSR" id="PIRSR002811-1"/>
    </source>
</evidence>
<dbReference type="PANTHER" id="PTHR30313:SF2">
    <property type="entry name" value="DNA PRIMASE"/>
    <property type="match status" value="1"/>
</dbReference>
<dbReference type="InterPro" id="IPR013264">
    <property type="entry name" value="DNAG_N"/>
</dbReference>
<dbReference type="GO" id="GO:0006269">
    <property type="term" value="P:DNA replication, synthesis of primer"/>
    <property type="evidence" value="ECO:0007669"/>
    <property type="project" value="UniProtKB-UniRule"/>
</dbReference>
<keyword evidence="6 13" id="KW-0479">Metal-binding</keyword>
<dbReference type="PANTHER" id="PTHR30313">
    <property type="entry name" value="DNA PRIMASE"/>
    <property type="match status" value="1"/>
</dbReference>
<evidence type="ECO:0000256" key="12">
    <source>
        <dbReference type="HAMAP-Rule" id="MF_00974"/>
    </source>
</evidence>
<dbReference type="InterPro" id="IPR019475">
    <property type="entry name" value="DNA_primase_DnaB-bd"/>
</dbReference>
<keyword evidence="4 12" id="KW-0548">Nucleotidyltransferase</keyword>
<accession>A0A6B1G0M6</accession>
<evidence type="ECO:0000256" key="10">
    <source>
        <dbReference type="ARBA" id="ARBA00023125"/>
    </source>
</evidence>
<evidence type="ECO:0000259" key="16">
    <source>
        <dbReference type="PROSITE" id="PS50880"/>
    </source>
</evidence>
<dbReference type="PROSITE" id="PS50880">
    <property type="entry name" value="TOPRIM"/>
    <property type="match status" value="1"/>
</dbReference>
<dbReference type="NCBIfam" id="TIGR01391">
    <property type="entry name" value="dnaG"/>
    <property type="match status" value="1"/>
</dbReference>
<dbReference type="PIRSF" id="PIRSF002811">
    <property type="entry name" value="DnaG"/>
    <property type="match status" value="1"/>
</dbReference>
<proteinExistence type="inferred from homology"/>
<organism evidence="17">
    <name type="scientific">Caldilineaceae bacterium SB0675_bin_29</name>
    <dbReference type="NCBI Taxonomy" id="2605266"/>
    <lineage>
        <taxon>Bacteria</taxon>
        <taxon>Bacillati</taxon>
        <taxon>Chloroflexota</taxon>
        <taxon>Caldilineae</taxon>
        <taxon>Caldilineales</taxon>
        <taxon>Caldilineaceae</taxon>
    </lineage>
</organism>
<dbReference type="HAMAP" id="MF_00974">
    <property type="entry name" value="DNA_primase_DnaG"/>
    <property type="match status" value="1"/>
</dbReference>
<comment type="caution">
    <text evidence="12">Lacks conserved residue(s) required for the propagation of feature annotation.</text>
</comment>
<evidence type="ECO:0000256" key="11">
    <source>
        <dbReference type="ARBA" id="ARBA00023163"/>
    </source>
</evidence>
<dbReference type="SUPFAM" id="SSF57783">
    <property type="entry name" value="Zinc beta-ribbon"/>
    <property type="match status" value="1"/>
</dbReference>
<evidence type="ECO:0000256" key="13">
    <source>
        <dbReference type="PIRNR" id="PIRNR002811"/>
    </source>
</evidence>
<dbReference type="Gene3D" id="3.40.1360.10">
    <property type="match status" value="1"/>
</dbReference>
<dbReference type="Pfam" id="PF10410">
    <property type="entry name" value="DnaB_bind"/>
    <property type="match status" value="1"/>
</dbReference>
<dbReference type="InterPro" id="IPR034151">
    <property type="entry name" value="TOPRIM_DnaG_bac"/>
</dbReference>
<feature type="region of interest" description="Disordered" evidence="15">
    <location>
        <begin position="441"/>
        <end position="508"/>
    </location>
</feature>
<dbReference type="InterPro" id="IPR037068">
    <property type="entry name" value="DNA_primase_core_N_sf"/>
</dbReference>
<dbReference type="InterPro" id="IPR030846">
    <property type="entry name" value="DnaG_bac"/>
</dbReference>
<keyword evidence="2 12" id="KW-0639">Primosome</keyword>
<dbReference type="GO" id="GO:0003677">
    <property type="term" value="F:DNA binding"/>
    <property type="evidence" value="ECO:0007669"/>
    <property type="project" value="UniProtKB-KW"/>
</dbReference>
<sequence>MSVTEEIKARIDAVDFISRYVPLQRAGRSFKACCPFHQERTPSFVVFPETGTWRCFGACSTGGDIFSFLMQKENMDFRESLQALAQEAGIQLPEESDKDEYRGRDLLYELNDRATLFFRNQLHRSQEAQPARDYLQQRGINAEVATRFQLGFAPDSWDALRDHLVQSGYSPDVLHRADLVKHNQERDSFYDSFRNRLIVPIHDRQSRVIGFGGRVLDSSLPKYLNTAETPLFHKSHVVYGLDRAYRAIRQADSVVIVEGYMDVIAAHQFGFENVVACLGTALTEEQLRQLHRYTDNFILALDADTAGEQATLRGLNQARQALKRKAKPVLTATGRMHVEHRLSANLRITTLPEGRDPDDIIRASTGSWQELIGTATPLVDYYFGIVTKQYDLDSARGKGEAVAELTPLIAELGDEEEQQHYIQRLSRLVRIEERTIEQRVKASARELRNPPQEGRHRRRFTRPQGGQTTTGEEPQTDSEFAPPEEAADPGMAASNQANGETLSPPPPDLAAIVPEAKLEVFLLALLIDEPDLLIWLAEKSQELEIAPLSGKDFQQIEYREIFGALRRFIASDELWDTRAFQETLSPSYHPVLSQLTIQVIAMPEREQGDIQNALLKLLIRLRYARLRESLSAMQFLLHDAQENENREAILEFSSIINANRRDRHHLEHVMARSIQVSYGVTRVESGIAIA</sequence>
<dbReference type="GO" id="GO:0003899">
    <property type="term" value="F:DNA-directed RNA polymerase activity"/>
    <property type="evidence" value="ECO:0007669"/>
    <property type="project" value="UniProtKB-UniRule"/>
</dbReference>
<dbReference type="AlphaFoldDB" id="A0A6B1G0M6"/>
<evidence type="ECO:0000256" key="2">
    <source>
        <dbReference type="ARBA" id="ARBA00022515"/>
    </source>
</evidence>
<dbReference type="GO" id="GO:0005737">
    <property type="term" value="C:cytoplasm"/>
    <property type="evidence" value="ECO:0007669"/>
    <property type="project" value="TreeGrafter"/>
</dbReference>
<dbReference type="Pfam" id="PF01807">
    <property type="entry name" value="Zn_ribbon_DnaG"/>
    <property type="match status" value="1"/>
</dbReference>
<evidence type="ECO:0000256" key="4">
    <source>
        <dbReference type="ARBA" id="ARBA00022695"/>
    </source>
</evidence>